<proteinExistence type="predicted"/>
<evidence type="ECO:0000313" key="3">
    <source>
        <dbReference type="EMBL" id="QDT57424.1"/>
    </source>
</evidence>
<keyword evidence="2" id="KW-1133">Transmembrane helix</keyword>
<organism evidence="3 4">
    <name type="scientific">Caulifigura coniformis</name>
    <dbReference type="NCBI Taxonomy" id="2527983"/>
    <lineage>
        <taxon>Bacteria</taxon>
        <taxon>Pseudomonadati</taxon>
        <taxon>Planctomycetota</taxon>
        <taxon>Planctomycetia</taxon>
        <taxon>Planctomycetales</taxon>
        <taxon>Planctomycetaceae</taxon>
        <taxon>Caulifigura</taxon>
    </lineage>
</organism>
<reference evidence="3 4" key="1">
    <citation type="submission" date="2019-02" db="EMBL/GenBank/DDBJ databases">
        <title>Deep-cultivation of Planctomycetes and their phenomic and genomic characterization uncovers novel biology.</title>
        <authorList>
            <person name="Wiegand S."/>
            <person name="Jogler M."/>
            <person name="Boedeker C."/>
            <person name="Pinto D."/>
            <person name="Vollmers J."/>
            <person name="Rivas-Marin E."/>
            <person name="Kohn T."/>
            <person name="Peeters S.H."/>
            <person name="Heuer A."/>
            <person name="Rast P."/>
            <person name="Oberbeckmann S."/>
            <person name="Bunk B."/>
            <person name="Jeske O."/>
            <person name="Meyerdierks A."/>
            <person name="Storesund J.E."/>
            <person name="Kallscheuer N."/>
            <person name="Luecker S."/>
            <person name="Lage O.M."/>
            <person name="Pohl T."/>
            <person name="Merkel B.J."/>
            <person name="Hornburger P."/>
            <person name="Mueller R.-W."/>
            <person name="Bruemmer F."/>
            <person name="Labrenz M."/>
            <person name="Spormann A.M."/>
            <person name="Op den Camp H."/>
            <person name="Overmann J."/>
            <person name="Amann R."/>
            <person name="Jetten M.S.M."/>
            <person name="Mascher T."/>
            <person name="Medema M.H."/>
            <person name="Devos D.P."/>
            <person name="Kaster A.-K."/>
            <person name="Ovreas L."/>
            <person name="Rohde M."/>
            <person name="Galperin M.Y."/>
            <person name="Jogler C."/>
        </authorList>
    </citation>
    <scope>NUCLEOTIDE SEQUENCE [LARGE SCALE GENOMIC DNA]</scope>
    <source>
        <strain evidence="3 4">Pan44</strain>
    </source>
</reference>
<dbReference type="RefSeq" id="WP_145034774.1">
    <property type="nucleotide sequence ID" value="NZ_CP036271.1"/>
</dbReference>
<gene>
    <name evidence="3" type="ORF">Pan44_54930</name>
</gene>
<sequence length="164" mass="18084">MPCDLANADPAPRVSGTLVSLCFWFSLLIAGALFAAATLSGKFLETERHTIQLADQSARVEQLALEVRRLELEARALETDPDYVAAIARQKLATNPARSTIAARTIEPPVQARIESIDPRLDPLRPWMIRVASDNLLRARLLTIAAAIVLFAFTFLHERPARVS</sequence>
<protein>
    <submittedName>
        <fullName evidence="3">Uncharacterized protein</fullName>
    </submittedName>
</protein>
<keyword evidence="2" id="KW-0472">Membrane</keyword>
<dbReference type="EMBL" id="CP036271">
    <property type="protein sequence ID" value="QDT57424.1"/>
    <property type="molecule type" value="Genomic_DNA"/>
</dbReference>
<evidence type="ECO:0000256" key="2">
    <source>
        <dbReference type="SAM" id="Phobius"/>
    </source>
</evidence>
<keyword evidence="1" id="KW-0175">Coiled coil</keyword>
<evidence type="ECO:0000313" key="4">
    <source>
        <dbReference type="Proteomes" id="UP000315700"/>
    </source>
</evidence>
<dbReference type="InParanoid" id="A0A517SMS3"/>
<feature type="coiled-coil region" evidence="1">
    <location>
        <begin position="53"/>
        <end position="80"/>
    </location>
</feature>
<dbReference type="AlphaFoldDB" id="A0A517SMS3"/>
<keyword evidence="4" id="KW-1185">Reference proteome</keyword>
<feature type="transmembrane region" description="Helical" evidence="2">
    <location>
        <begin position="18"/>
        <end position="39"/>
    </location>
</feature>
<evidence type="ECO:0000256" key="1">
    <source>
        <dbReference type="SAM" id="Coils"/>
    </source>
</evidence>
<accession>A0A517SMS3</accession>
<dbReference type="KEGG" id="ccos:Pan44_54930"/>
<name>A0A517SMS3_9PLAN</name>
<feature type="transmembrane region" description="Helical" evidence="2">
    <location>
        <begin position="137"/>
        <end position="156"/>
    </location>
</feature>
<dbReference type="Proteomes" id="UP000315700">
    <property type="component" value="Chromosome"/>
</dbReference>
<keyword evidence="2" id="KW-0812">Transmembrane</keyword>